<reference evidence="4 5" key="1">
    <citation type="journal article" date="2015" name="Microbiome">
        <title>Genomic resolution of linkages in carbon, nitrogen, and sulfur cycling among widespread estuary sediment bacteria.</title>
        <authorList>
            <person name="Baker B.J."/>
            <person name="Lazar C.S."/>
            <person name="Teske A.P."/>
            <person name="Dick G.J."/>
        </authorList>
    </citation>
    <scope>NUCLEOTIDE SEQUENCE [LARGE SCALE GENOMIC DNA]</scope>
    <source>
        <strain evidence="4">SM23_42</strain>
    </source>
</reference>
<dbReference type="PANTHER" id="PTHR45586:SF1">
    <property type="entry name" value="LIPOPOLYSACCHARIDE ASSEMBLY PROTEIN B"/>
    <property type="match status" value="1"/>
</dbReference>
<dbReference type="PROSITE" id="PS50005">
    <property type="entry name" value="TPR"/>
    <property type="match status" value="1"/>
</dbReference>
<dbReference type="EMBL" id="LJUJ01000022">
    <property type="protein sequence ID" value="KPK62941.1"/>
    <property type="molecule type" value="Genomic_DNA"/>
</dbReference>
<feature type="repeat" description="TPR" evidence="3">
    <location>
        <begin position="212"/>
        <end position="245"/>
    </location>
</feature>
<gene>
    <name evidence="4" type="ORF">AMJ83_09300</name>
</gene>
<dbReference type="STRING" id="1703779.AMJ83_09300"/>
<keyword evidence="1" id="KW-0677">Repeat</keyword>
<sequence length="376" mass="43784">MTMLIIIVIALIAIILYLFFYPGKAKKTGYHPYLESLIALLDNNEELAMKRLKEAVNVDSDLFDAYLRLGDLYRKRGDVSRAMQIHQSLTARPTLKRHEEKKLYYALAQDALDANRPNRAISFLKEILKIDKKDKHAYETILQIYEDMKSYNDCITIYEEGKFKPKDDNRLAFYYAALAKNKMDKLLGEDEESEKEVFNLLKKSLRLASDSITGTYYMGNFFERKDDLRKAREYYQKIINEHPECAFLIIPHFEKVSFELGSFNDIIPIYEKIAAKYPKNFSVGFALANLYEKKNDLEAAEDVYLKLSELFPRSVLPKIRLLKLKTVDETTLSALDEIEAALWRQEFRCHNCGNMRADFSFLCEKCHAIESFSPVL</sequence>
<dbReference type="InterPro" id="IPR051012">
    <property type="entry name" value="CellSynth/LPSAsmb/PSIAsmb"/>
</dbReference>
<dbReference type="SMART" id="SM00028">
    <property type="entry name" value="TPR"/>
    <property type="match status" value="4"/>
</dbReference>
<name>A0A0S8FTR4_UNCW3</name>
<evidence type="ECO:0000256" key="1">
    <source>
        <dbReference type="ARBA" id="ARBA00022737"/>
    </source>
</evidence>
<dbReference type="Pfam" id="PF13176">
    <property type="entry name" value="TPR_7"/>
    <property type="match status" value="1"/>
</dbReference>
<dbReference type="InterPro" id="IPR011990">
    <property type="entry name" value="TPR-like_helical_dom_sf"/>
</dbReference>
<evidence type="ECO:0000313" key="5">
    <source>
        <dbReference type="Proteomes" id="UP000051373"/>
    </source>
</evidence>
<dbReference type="Gene3D" id="1.25.40.10">
    <property type="entry name" value="Tetratricopeptide repeat domain"/>
    <property type="match status" value="3"/>
</dbReference>
<accession>A0A0S8FTR4</accession>
<evidence type="ECO:0000256" key="3">
    <source>
        <dbReference type="PROSITE-ProRule" id="PRU00339"/>
    </source>
</evidence>
<keyword evidence="2 3" id="KW-0802">TPR repeat</keyword>
<comment type="caution">
    <text evidence="4">The sequence shown here is derived from an EMBL/GenBank/DDBJ whole genome shotgun (WGS) entry which is preliminary data.</text>
</comment>
<organism evidence="4 5">
    <name type="scientific">candidate division WOR_3 bacterium SM23_42</name>
    <dbReference type="NCBI Taxonomy" id="1703779"/>
    <lineage>
        <taxon>Bacteria</taxon>
        <taxon>Bacteria division WOR-3</taxon>
    </lineage>
</organism>
<evidence type="ECO:0000313" key="4">
    <source>
        <dbReference type="EMBL" id="KPK62941.1"/>
    </source>
</evidence>
<dbReference type="Proteomes" id="UP000051373">
    <property type="component" value="Unassembled WGS sequence"/>
</dbReference>
<evidence type="ECO:0000256" key="2">
    <source>
        <dbReference type="ARBA" id="ARBA00022803"/>
    </source>
</evidence>
<dbReference type="Pfam" id="PF13181">
    <property type="entry name" value="TPR_8"/>
    <property type="match status" value="1"/>
</dbReference>
<protein>
    <submittedName>
        <fullName evidence="4">Uncharacterized protein</fullName>
    </submittedName>
</protein>
<dbReference type="InterPro" id="IPR019734">
    <property type="entry name" value="TPR_rpt"/>
</dbReference>
<dbReference type="SUPFAM" id="SSF48452">
    <property type="entry name" value="TPR-like"/>
    <property type="match status" value="2"/>
</dbReference>
<proteinExistence type="predicted"/>
<dbReference type="Pfam" id="PF13174">
    <property type="entry name" value="TPR_6"/>
    <property type="match status" value="1"/>
</dbReference>
<dbReference type="AlphaFoldDB" id="A0A0S8FTR4"/>
<dbReference type="PANTHER" id="PTHR45586">
    <property type="entry name" value="TPR REPEAT-CONTAINING PROTEIN PA4667"/>
    <property type="match status" value="1"/>
</dbReference>